<sequence>MNPIISSSQLTFLKGRHLMDGVLIVNEAVELAKRSKRECVTFKVDSEKVDGLDEDLHFFGGNMLIQVLGTSGRCKVATWEPLLENLRNRLNSWGNKYIIKRVVRIQKEFLWGGLRGASKICWVKWRKVCQPVLEDKYGVGADGRLGWKKAHTRFLLKWWKDLMALEDNCWSNGARSKHLMKGFQFIWHTPLWVIWRKCNGRIFDHKAMDIDDIVDEIELLSSHLSLSRLRIVTCMSIL</sequence>
<dbReference type="PANTHER" id="PTHR33116:SF78">
    <property type="entry name" value="OS12G0587133 PROTEIN"/>
    <property type="match status" value="1"/>
</dbReference>
<gene>
    <name evidence="1" type="ordered locus">MTR_2g056060</name>
</gene>
<evidence type="ECO:0000313" key="2">
    <source>
        <dbReference type="EnsemblPlants" id="KEH38019"/>
    </source>
</evidence>
<keyword evidence="3" id="KW-1185">Reference proteome</keyword>
<accession>A0A072V7K1</accession>
<evidence type="ECO:0000313" key="1">
    <source>
        <dbReference type="EMBL" id="KEH38019.1"/>
    </source>
</evidence>
<proteinExistence type="predicted"/>
<dbReference type="PANTHER" id="PTHR33116">
    <property type="entry name" value="REVERSE TRANSCRIPTASE ZINC-BINDING DOMAIN-CONTAINING PROTEIN-RELATED-RELATED"/>
    <property type="match status" value="1"/>
</dbReference>
<protein>
    <submittedName>
        <fullName evidence="1 2">Uncharacterized protein</fullName>
    </submittedName>
</protein>
<reference evidence="2" key="3">
    <citation type="submission" date="2015-04" db="UniProtKB">
        <authorList>
            <consortium name="EnsemblPlants"/>
        </authorList>
    </citation>
    <scope>IDENTIFICATION</scope>
    <source>
        <strain evidence="2">cv. Jemalong A17</strain>
    </source>
</reference>
<reference evidence="1 3" key="2">
    <citation type="journal article" date="2014" name="BMC Genomics">
        <title>An improved genome release (version Mt4.0) for the model legume Medicago truncatula.</title>
        <authorList>
            <person name="Tang H."/>
            <person name="Krishnakumar V."/>
            <person name="Bidwell S."/>
            <person name="Rosen B."/>
            <person name="Chan A."/>
            <person name="Zhou S."/>
            <person name="Gentzbittel L."/>
            <person name="Childs K.L."/>
            <person name="Yandell M."/>
            <person name="Gundlach H."/>
            <person name="Mayer K.F."/>
            <person name="Schwartz D.C."/>
            <person name="Town C.D."/>
        </authorList>
    </citation>
    <scope>GENOME REANNOTATION</scope>
    <source>
        <strain evidence="1">A17</strain>
        <strain evidence="2 3">cv. Jemalong A17</strain>
    </source>
</reference>
<dbReference type="EnsemblPlants" id="KEH38019">
    <property type="protein sequence ID" value="KEH38019"/>
    <property type="gene ID" value="MTR_2g056060"/>
</dbReference>
<reference evidence="1 3" key="1">
    <citation type="journal article" date="2011" name="Nature">
        <title>The Medicago genome provides insight into the evolution of rhizobial symbioses.</title>
        <authorList>
            <person name="Young N.D."/>
            <person name="Debelle F."/>
            <person name="Oldroyd G.E."/>
            <person name="Geurts R."/>
            <person name="Cannon S.B."/>
            <person name="Udvardi M.K."/>
            <person name="Benedito V.A."/>
            <person name="Mayer K.F."/>
            <person name="Gouzy J."/>
            <person name="Schoof H."/>
            <person name="Van de Peer Y."/>
            <person name="Proost S."/>
            <person name="Cook D.R."/>
            <person name="Meyers B.C."/>
            <person name="Spannagl M."/>
            <person name="Cheung F."/>
            <person name="De Mita S."/>
            <person name="Krishnakumar V."/>
            <person name="Gundlach H."/>
            <person name="Zhou S."/>
            <person name="Mudge J."/>
            <person name="Bharti A.K."/>
            <person name="Murray J.D."/>
            <person name="Naoumkina M.A."/>
            <person name="Rosen B."/>
            <person name="Silverstein K.A."/>
            <person name="Tang H."/>
            <person name="Rombauts S."/>
            <person name="Zhao P.X."/>
            <person name="Zhou P."/>
            <person name="Barbe V."/>
            <person name="Bardou P."/>
            <person name="Bechner M."/>
            <person name="Bellec A."/>
            <person name="Berger A."/>
            <person name="Berges H."/>
            <person name="Bidwell S."/>
            <person name="Bisseling T."/>
            <person name="Choisne N."/>
            <person name="Couloux A."/>
            <person name="Denny R."/>
            <person name="Deshpande S."/>
            <person name="Dai X."/>
            <person name="Doyle J.J."/>
            <person name="Dudez A.M."/>
            <person name="Farmer A.D."/>
            <person name="Fouteau S."/>
            <person name="Franken C."/>
            <person name="Gibelin C."/>
            <person name="Gish J."/>
            <person name="Goldstein S."/>
            <person name="Gonzalez A.J."/>
            <person name="Green P.J."/>
            <person name="Hallab A."/>
            <person name="Hartog M."/>
            <person name="Hua A."/>
            <person name="Humphray S.J."/>
            <person name="Jeong D.H."/>
            <person name="Jing Y."/>
            <person name="Jocker A."/>
            <person name="Kenton S.M."/>
            <person name="Kim D.J."/>
            <person name="Klee K."/>
            <person name="Lai H."/>
            <person name="Lang C."/>
            <person name="Lin S."/>
            <person name="Macmil S.L."/>
            <person name="Magdelenat G."/>
            <person name="Matthews L."/>
            <person name="McCorrison J."/>
            <person name="Monaghan E.L."/>
            <person name="Mun J.H."/>
            <person name="Najar F.Z."/>
            <person name="Nicholson C."/>
            <person name="Noirot C."/>
            <person name="O'Bleness M."/>
            <person name="Paule C.R."/>
            <person name="Poulain J."/>
            <person name="Prion F."/>
            <person name="Qin B."/>
            <person name="Qu C."/>
            <person name="Retzel E.F."/>
            <person name="Riddle C."/>
            <person name="Sallet E."/>
            <person name="Samain S."/>
            <person name="Samson N."/>
            <person name="Sanders I."/>
            <person name="Saurat O."/>
            <person name="Scarpelli C."/>
            <person name="Schiex T."/>
            <person name="Segurens B."/>
            <person name="Severin A.J."/>
            <person name="Sherrier D.J."/>
            <person name="Shi R."/>
            <person name="Sims S."/>
            <person name="Singer S.R."/>
            <person name="Sinharoy S."/>
            <person name="Sterck L."/>
            <person name="Viollet A."/>
            <person name="Wang B.B."/>
            <person name="Wang K."/>
            <person name="Wang M."/>
            <person name="Wang X."/>
            <person name="Warfsmann J."/>
            <person name="Weissenbach J."/>
            <person name="White D.D."/>
            <person name="White J.D."/>
            <person name="Wiley G.B."/>
            <person name="Wincker P."/>
            <person name="Xing Y."/>
            <person name="Yang L."/>
            <person name="Yao Z."/>
            <person name="Ying F."/>
            <person name="Zhai J."/>
            <person name="Zhou L."/>
            <person name="Zuber A."/>
            <person name="Denarie J."/>
            <person name="Dixon R.A."/>
            <person name="May G.D."/>
            <person name="Schwartz D.C."/>
            <person name="Rogers J."/>
            <person name="Quetier F."/>
            <person name="Town C.D."/>
            <person name="Roe B.A."/>
        </authorList>
    </citation>
    <scope>NUCLEOTIDE SEQUENCE [LARGE SCALE GENOMIC DNA]</scope>
    <source>
        <strain evidence="1">A17</strain>
        <strain evidence="2 3">cv. Jemalong A17</strain>
    </source>
</reference>
<evidence type="ECO:0000313" key="3">
    <source>
        <dbReference type="Proteomes" id="UP000002051"/>
    </source>
</evidence>
<dbReference type="Proteomes" id="UP000002051">
    <property type="component" value="Chromosome 2"/>
</dbReference>
<dbReference type="HOGENOM" id="CLU_1167369_0_0_1"/>
<dbReference type="AlphaFoldDB" id="A0A072V7K1"/>
<dbReference type="EMBL" id="CM001218">
    <property type="protein sequence ID" value="KEH38019.1"/>
    <property type="molecule type" value="Genomic_DNA"/>
</dbReference>
<organism evidence="1 3">
    <name type="scientific">Medicago truncatula</name>
    <name type="common">Barrel medic</name>
    <name type="synonym">Medicago tribuloides</name>
    <dbReference type="NCBI Taxonomy" id="3880"/>
    <lineage>
        <taxon>Eukaryota</taxon>
        <taxon>Viridiplantae</taxon>
        <taxon>Streptophyta</taxon>
        <taxon>Embryophyta</taxon>
        <taxon>Tracheophyta</taxon>
        <taxon>Spermatophyta</taxon>
        <taxon>Magnoliopsida</taxon>
        <taxon>eudicotyledons</taxon>
        <taxon>Gunneridae</taxon>
        <taxon>Pentapetalae</taxon>
        <taxon>rosids</taxon>
        <taxon>fabids</taxon>
        <taxon>Fabales</taxon>
        <taxon>Fabaceae</taxon>
        <taxon>Papilionoideae</taxon>
        <taxon>50 kb inversion clade</taxon>
        <taxon>NPAAA clade</taxon>
        <taxon>Hologalegina</taxon>
        <taxon>IRL clade</taxon>
        <taxon>Trifolieae</taxon>
        <taxon>Medicago</taxon>
    </lineage>
</organism>
<name>A0A072V7K1_MEDTR</name>